<organism evidence="3 4">
    <name type="scientific">Porites evermanni</name>
    <dbReference type="NCBI Taxonomy" id="104178"/>
    <lineage>
        <taxon>Eukaryota</taxon>
        <taxon>Metazoa</taxon>
        <taxon>Cnidaria</taxon>
        <taxon>Anthozoa</taxon>
        <taxon>Hexacorallia</taxon>
        <taxon>Scleractinia</taxon>
        <taxon>Fungiina</taxon>
        <taxon>Poritidae</taxon>
        <taxon>Porites</taxon>
    </lineage>
</organism>
<gene>
    <name evidence="3" type="ORF">PEVE_00031431</name>
</gene>
<feature type="compositionally biased region" description="Basic and acidic residues" evidence="2">
    <location>
        <begin position="378"/>
        <end position="388"/>
    </location>
</feature>
<dbReference type="PROSITE" id="PS50294">
    <property type="entry name" value="WD_REPEATS_REGION"/>
    <property type="match status" value="1"/>
</dbReference>
<feature type="compositionally biased region" description="Acidic residues" evidence="2">
    <location>
        <begin position="421"/>
        <end position="435"/>
    </location>
</feature>
<comment type="caution">
    <text evidence="3">The sequence shown here is derived from an EMBL/GenBank/DDBJ whole genome shotgun (WGS) entry which is preliminary data.</text>
</comment>
<feature type="non-terminal residue" evidence="3">
    <location>
        <position position="1"/>
    </location>
</feature>
<proteinExistence type="predicted"/>
<dbReference type="PROSITE" id="PS50082">
    <property type="entry name" value="WD_REPEATS_2"/>
    <property type="match status" value="1"/>
</dbReference>
<evidence type="ECO:0000313" key="4">
    <source>
        <dbReference type="Proteomes" id="UP001159427"/>
    </source>
</evidence>
<dbReference type="Pfam" id="PF00400">
    <property type="entry name" value="WD40"/>
    <property type="match status" value="1"/>
</dbReference>
<feature type="region of interest" description="Disordered" evidence="2">
    <location>
        <begin position="448"/>
        <end position="467"/>
    </location>
</feature>
<feature type="compositionally biased region" description="Basic and acidic residues" evidence="2">
    <location>
        <begin position="449"/>
        <end position="458"/>
    </location>
</feature>
<keyword evidence="1" id="KW-0853">WD repeat</keyword>
<dbReference type="SMART" id="SM00320">
    <property type="entry name" value="WD40"/>
    <property type="match status" value="6"/>
</dbReference>
<feature type="compositionally biased region" description="Acidic residues" evidence="2">
    <location>
        <begin position="273"/>
        <end position="284"/>
    </location>
</feature>
<dbReference type="InterPro" id="IPR036322">
    <property type="entry name" value="WD40_repeat_dom_sf"/>
</dbReference>
<accession>A0ABN8SZ51</accession>
<feature type="region of interest" description="Disordered" evidence="2">
    <location>
        <begin position="267"/>
        <end position="286"/>
    </location>
</feature>
<feature type="compositionally biased region" description="Acidic residues" evidence="2">
    <location>
        <begin position="391"/>
        <end position="413"/>
    </location>
</feature>
<dbReference type="Gene3D" id="2.130.10.10">
    <property type="entry name" value="YVTN repeat-like/Quinoprotein amine dehydrogenase"/>
    <property type="match status" value="2"/>
</dbReference>
<feature type="compositionally biased region" description="Basic residues" evidence="2">
    <location>
        <begin position="715"/>
        <end position="725"/>
    </location>
</feature>
<feature type="region of interest" description="Disordered" evidence="2">
    <location>
        <begin position="680"/>
        <end position="725"/>
    </location>
</feature>
<evidence type="ECO:0000256" key="1">
    <source>
        <dbReference type="PROSITE-ProRule" id="PRU00221"/>
    </source>
</evidence>
<feature type="region of interest" description="Disordered" evidence="2">
    <location>
        <begin position="377"/>
        <end position="438"/>
    </location>
</feature>
<keyword evidence="4" id="KW-1185">Reference proteome</keyword>
<feature type="compositionally biased region" description="Basic and acidic residues" evidence="2">
    <location>
        <begin position="704"/>
        <end position="714"/>
    </location>
</feature>
<reference evidence="3 4" key="1">
    <citation type="submission" date="2022-05" db="EMBL/GenBank/DDBJ databases">
        <authorList>
            <consortium name="Genoscope - CEA"/>
            <person name="William W."/>
        </authorList>
    </citation>
    <scope>NUCLEOTIDE SEQUENCE [LARGE SCALE GENOMIC DNA]</scope>
</reference>
<dbReference type="InterPro" id="IPR015943">
    <property type="entry name" value="WD40/YVTN_repeat-like_dom_sf"/>
</dbReference>
<dbReference type="PANTHER" id="PTHR46866:SF1">
    <property type="entry name" value="GH12955P"/>
    <property type="match status" value="1"/>
</dbReference>
<evidence type="ECO:0000256" key="2">
    <source>
        <dbReference type="SAM" id="MobiDB-lite"/>
    </source>
</evidence>
<dbReference type="InterPro" id="IPR001680">
    <property type="entry name" value="WD40_rpt"/>
</dbReference>
<dbReference type="EMBL" id="CALNXI010004497">
    <property type="protein sequence ID" value="CAH3195948.1"/>
    <property type="molecule type" value="Genomic_DNA"/>
</dbReference>
<dbReference type="SUPFAM" id="SSF50978">
    <property type="entry name" value="WD40 repeat-like"/>
    <property type="match status" value="1"/>
</dbReference>
<evidence type="ECO:0000313" key="3">
    <source>
        <dbReference type="EMBL" id="CAH3195948.1"/>
    </source>
</evidence>
<dbReference type="PANTHER" id="PTHR46866">
    <property type="entry name" value="GH12955P"/>
    <property type="match status" value="1"/>
</dbReference>
<dbReference type="Proteomes" id="UP001159427">
    <property type="component" value="Unassembled WGS sequence"/>
</dbReference>
<name>A0ABN8SZ51_9CNID</name>
<feature type="repeat" description="WD" evidence="1">
    <location>
        <begin position="788"/>
        <end position="823"/>
    </location>
</feature>
<protein>
    <submittedName>
        <fullName evidence="3">Uncharacterized protein</fullName>
    </submittedName>
</protein>
<sequence length="1086" mass="120897">YFTLFHSILYIFLFIPGRKEDSDSQKSQSPEILVLRNKLNYSVEQVDIAAAFLPDLLPKVDDEGIKLLMYHLEPLFKCLETRLHACTQLFDMLAQALGPKHTLKTFLKCLVNLFDSHALENYEVIIRQTFLSQLIVRFGLDGFLKHFISFVVDAVAFKSKVSSVTDKGDRISVHSTEGTMPGISAAELEFTAKDVALDIDDDLDLPGNFLREGSDVKLASYSMGIEELETEIVADHGRNDRLKDDEISEQVTLMPREISEEDVDGRLFQGNISDDDDPVVDEEDGGRSAKLVSFHKIYEGIEIGGEASIVIPETEDSARGRNDAEGIVLKPQKGAVSERRQETGEAATVFEHRERDVGVTEREGNFTISADLAAKTESSWKKTFDKNDNNPLEDTEEENGELGEQEEIDDSLEEANRVSEDDVEEGEPLSEDEAPENGLLEAVDDEATKDEQLGKDNGKPVVPFYNGTKSKSMVREKKTLKQQDELTPGTISGIAAESIVWVAPRLGPVLTSKYIASQLLTMLPHCYLGKVVLEDDDDEEKMVNDRDAKWLLFCLANFCTLYGEAFMLNQYLPYIKKTVSLRTNQVIFLLFCISGIDEKDNFPEKAEDLYNTPAYNELYETFNAAIAHHAFVPLCGIMGSKYMETTLHNHDLIWNLCCSHDIQLSHPTCQDVRASEEEENGEETVDNMGGDGTLEVDSGISGNRDVDGEADERVRGKKKFGKRSKPPMWRIGRKLSAKTKDVPAANISPSSSDQYLRGSWLTHWENQLNVKGKIGHKFNLQQVKLQTFTGHSGPVRSVYVQDSEHCFLSASKDKTVKLWSLSNHGDGTAQSASSWTYYRHTRPVFHVGMVESVRQAVSCDGSLHLWDPVSTRSLGTFDQPRNNPIVAMTALPAPSQCVVAAMAEGTARFLDVRQQSFVTEWKVTTSSIAGTVRDICCSPDGRWIALGFSSGLTSVLDTRGGLLRSHRRAHTSEIYQVKAFSNSSFVTSSVDSGLSLWKDDGLRLKTLKGPSDPLPSILVWRDQVISANMNGRIGVYNLQEDTSELPYFSYKFSSDVFRGSITCLGYLPLNRLLLIGSDTGNIVLCS</sequence>